<gene>
    <name evidence="4" type="ORF">RIF25_07590</name>
</gene>
<reference evidence="5" key="1">
    <citation type="submission" date="2023-07" db="EMBL/GenBank/DDBJ databases">
        <authorList>
            <person name="Luz R."/>
            <person name="Cordeiro R."/>
            <person name="Fonseca A."/>
            <person name="Goncalves V."/>
        </authorList>
    </citation>
    <scope>NUCLEOTIDE SEQUENCE [LARGE SCALE GENOMIC DNA]</scope>
    <source>
        <strain evidence="5">BACA0444</strain>
    </source>
</reference>
<dbReference type="InterPro" id="IPR023772">
    <property type="entry name" value="DNA-bd_HTH_TetR-type_CS"/>
</dbReference>
<evidence type="ECO:0000313" key="5">
    <source>
        <dbReference type="Proteomes" id="UP001268256"/>
    </source>
</evidence>
<feature type="DNA-binding region" description="H-T-H motif" evidence="2">
    <location>
        <begin position="31"/>
        <end position="50"/>
    </location>
</feature>
<dbReference type="PROSITE" id="PS01081">
    <property type="entry name" value="HTH_TETR_1"/>
    <property type="match status" value="1"/>
</dbReference>
<proteinExistence type="predicted"/>
<evidence type="ECO:0000259" key="3">
    <source>
        <dbReference type="PROSITE" id="PS50977"/>
    </source>
</evidence>
<organism evidence="4 5">
    <name type="scientific">Pseudocalidococcus azoricus BACA0444</name>
    <dbReference type="NCBI Taxonomy" id="2918990"/>
    <lineage>
        <taxon>Bacteria</taxon>
        <taxon>Bacillati</taxon>
        <taxon>Cyanobacteriota</taxon>
        <taxon>Cyanophyceae</taxon>
        <taxon>Acaryochloridales</taxon>
        <taxon>Thermosynechococcaceae</taxon>
        <taxon>Pseudocalidococcus</taxon>
        <taxon>Pseudocalidococcus azoricus</taxon>
    </lineage>
</organism>
<keyword evidence="1 2" id="KW-0238">DNA-binding</keyword>
<dbReference type="InterPro" id="IPR001647">
    <property type="entry name" value="HTH_TetR"/>
</dbReference>
<dbReference type="InterPro" id="IPR050109">
    <property type="entry name" value="HTH-type_TetR-like_transc_reg"/>
</dbReference>
<feature type="domain" description="HTH tetR-type" evidence="3">
    <location>
        <begin position="8"/>
        <end position="68"/>
    </location>
</feature>
<dbReference type="Pfam" id="PF00440">
    <property type="entry name" value="TetR_N"/>
    <property type="match status" value="1"/>
</dbReference>
<dbReference type="RefSeq" id="WP_322877941.1">
    <property type="nucleotide sequence ID" value="NZ_JAVMIP010000005.1"/>
</dbReference>
<dbReference type="InterPro" id="IPR009057">
    <property type="entry name" value="Homeodomain-like_sf"/>
</dbReference>
<dbReference type="PANTHER" id="PTHR30055:SF146">
    <property type="entry name" value="HTH-TYPE TRANSCRIPTIONAL DUAL REGULATOR CECR"/>
    <property type="match status" value="1"/>
</dbReference>
<evidence type="ECO:0000256" key="1">
    <source>
        <dbReference type="ARBA" id="ARBA00023125"/>
    </source>
</evidence>
<accession>A0AAE4FR04</accession>
<dbReference type="GO" id="GO:0000976">
    <property type="term" value="F:transcription cis-regulatory region binding"/>
    <property type="evidence" value="ECO:0007669"/>
    <property type="project" value="TreeGrafter"/>
</dbReference>
<dbReference type="PRINTS" id="PR00455">
    <property type="entry name" value="HTHTETR"/>
</dbReference>
<dbReference type="GO" id="GO:0003700">
    <property type="term" value="F:DNA-binding transcription factor activity"/>
    <property type="evidence" value="ECO:0007669"/>
    <property type="project" value="TreeGrafter"/>
</dbReference>
<dbReference type="AlphaFoldDB" id="A0AAE4FR04"/>
<name>A0AAE4FR04_9CYAN</name>
<dbReference type="PROSITE" id="PS50977">
    <property type="entry name" value="HTH_TETR_2"/>
    <property type="match status" value="1"/>
</dbReference>
<comment type="caution">
    <text evidence="4">The sequence shown here is derived from an EMBL/GenBank/DDBJ whole genome shotgun (WGS) entry which is preliminary data.</text>
</comment>
<evidence type="ECO:0000313" key="4">
    <source>
        <dbReference type="EMBL" id="MDS3860673.1"/>
    </source>
</evidence>
<sequence>MPKIVDHDQYRRELLNQCFDLFAEQGYAALTMRQIAQALGVSTGTLYHYFSSKEDLFEQLVADMVEQDIYSFAAELEKLPTFGERLEAAFGFLERNEARCRQQTLISIEFYQQQGADKVQQNAALKQVSDHVEQALVDVLKLEDRRLIRLLMCFVDGLLMHRMFEGEAVSMTEQLALMRHVITTYLDHQQVRSQGDVG</sequence>
<dbReference type="Proteomes" id="UP001268256">
    <property type="component" value="Unassembled WGS sequence"/>
</dbReference>
<dbReference type="Gene3D" id="1.10.357.10">
    <property type="entry name" value="Tetracycline Repressor, domain 2"/>
    <property type="match status" value="1"/>
</dbReference>
<evidence type="ECO:0000256" key="2">
    <source>
        <dbReference type="PROSITE-ProRule" id="PRU00335"/>
    </source>
</evidence>
<dbReference type="EMBL" id="JAVMIP010000005">
    <property type="protein sequence ID" value="MDS3860673.1"/>
    <property type="molecule type" value="Genomic_DNA"/>
</dbReference>
<protein>
    <submittedName>
        <fullName evidence="4">Helix-turn-helix domain-containing protein</fullName>
    </submittedName>
</protein>
<dbReference type="SUPFAM" id="SSF46689">
    <property type="entry name" value="Homeodomain-like"/>
    <property type="match status" value="1"/>
</dbReference>
<keyword evidence="5" id="KW-1185">Reference proteome</keyword>
<dbReference type="PANTHER" id="PTHR30055">
    <property type="entry name" value="HTH-TYPE TRANSCRIPTIONAL REGULATOR RUTR"/>
    <property type="match status" value="1"/>
</dbReference>